<evidence type="ECO:0000313" key="19">
    <source>
        <dbReference type="EMBL" id="RMU39936.1"/>
    </source>
</evidence>
<dbReference type="PIRSF" id="PIRSF000171">
    <property type="entry name" value="SDHA_APRA_LASPO"/>
    <property type="match status" value="1"/>
</dbReference>
<dbReference type="NCBIfam" id="TIGR00551">
    <property type="entry name" value="nadB"/>
    <property type="match status" value="1"/>
</dbReference>
<evidence type="ECO:0000256" key="1">
    <source>
        <dbReference type="ARBA" id="ARBA00001974"/>
    </source>
</evidence>
<dbReference type="InterPro" id="IPR003953">
    <property type="entry name" value="FAD-dep_OxRdtase_2_FAD-bd"/>
</dbReference>
<dbReference type="Gene3D" id="3.90.700.10">
    <property type="entry name" value="Succinate dehydrogenase/fumarate reductase flavoprotein, catalytic domain"/>
    <property type="match status" value="1"/>
</dbReference>
<comment type="similarity">
    <text evidence="4 16">Belongs to the FAD-dependent oxidoreductase 2 family. NadB subfamily.</text>
</comment>
<gene>
    <name evidence="19" type="ORF">ALP29_00482</name>
</gene>
<evidence type="ECO:0000256" key="4">
    <source>
        <dbReference type="ARBA" id="ARBA00008562"/>
    </source>
</evidence>
<dbReference type="Proteomes" id="UP000280395">
    <property type="component" value="Unassembled WGS sequence"/>
</dbReference>
<dbReference type="InterPro" id="IPR015939">
    <property type="entry name" value="Fum_Rdtase/Succ_DH_flav-like_C"/>
</dbReference>
<dbReference type="InterPro" id="IPR027477">
    <property type="entry name" value="Succ_DH/fumarate_Rdtase_cat_sf"/>
</dbReference>
<dbReference type="InterPro" id="IPR037099">
    <property type="entry name" value="Fum_R/Succ_DH_flav-like_C_sf"/>
</dbReference>
<dbReference type="PANTHER" id="PTHR42716:SF2">
    <property type="entry name" value="L-ASPARTATE OXIDASE, CHLOROPLASTIC"/>
    <property type="match status" value="1"/>
</dbReference>
<dbReference type="EC" id="1.4.3.16" evidence="5 14"/>
<comment type="catalytic activity">
    <reaction evidence="13">
        <text>L-aspartate + O2 = iminosuccinate + H2O2</text>
        <dbReference type="Rhea" id="RHEA:25876"/>
        <dbReference type="ChEBI" id="CHEBI:15379"/>
        <dbReference type="ChEBI" id="CHEBI:16240"/>
        <dbReference type="ChEBI" id="CHEBI:29991"/>
        <dbReference type="ChEBI" id="CHEBI:77875"/>
        <dbReference type="EC" id="1.4.3.16"/>
    </reaction>
    <physiologicalReaction direction="left-to-right" evidence="13">
        <dbReference type="Rhea" id="RHEA:25877"/>
    </physiologicalReaction>
</comment>
<dbReference type="GO" id="GO:0008734">
    <property type="term" value="F:L-aspartate oxidase activity"/>
    <property type="evidence" value="ECO:0007669"/>
    <property type="project" value="UniProtKB-UniRule"/>
</dbReference>
<evidence type="ECO:0000256" key="3">
    <source>
        <dbReference type="ARBA" id="ARBA00004950"/>
    </source>
</evidence>
<keyword evidence="11 16" id="KW-0274">FAD</keyword>
<keyword evidence="9 16" id="KW-0662">Pyridine nucleotide biosynthesis</keyword>
<comment type="subcellular location">
    <subcellularLocation>
        <location evidence="2 16">Cytoplasm</location>
    </subcellularLocation>
</comment>
<feature type="active site" description="Proton acceptor" evidence="15">
    <location>
        <position position="327"/>
    </location>
</feature>
<comment type="function">
    <text evidence="16">Catalyzes the oxidation of L-aspartate to iminoaspartate.</text>
</comment>
<comment type="pathway">
    <text evidence="3 16">Cofactor biosynthesis; NAD(+) biosynthesis; iminoaspartate from L-aspartate (oxidase route): step 1/1.</text>
</comment>
<dbReference type="GO" id="GO:0000166">
    <property type="term" value="F:nucleotide binding"/>
    <property type="evidence" value="ECO:0007669"/>
    <property type="project" value="UniProtKB-KW"/>
</dbReference>
<dbReference type="GO" id="GO:0005737">
    <property type="term" value="C:cytoplasm"/>
    <property type="evidence" value="ECO:0007669"/>
    <property type="project" value="UniProtKB-SubCell"/>
</dbReference>
<accession>A0A3M5U2D1</accession>
<evidence type="ECO:0000256" key="2">
    <source>
        <dbReference type="ARBA" id="ARBA00004496"/>
    </source>
</evidence>
<name>A0A3M5U2D1_PSESX</name>
<evidence type="ECO:0000259" key="18">
    <source>
        <dbReference type="Pfam" id="PF02910"/>
    </source>
</evidence>
<dbReference type="Pfam" id="PF00890">
    <property type="entry name" value="FAD_binding_2"/>
    <property type="match status" value="1"/>
</dbReference>
<dbReference type="Pfam" id="PF02910">
    <property type="entry name" value="Succ_DH_flav_C"/>
    <property type="match status" value="1"/>
</dbReference>
<evidence type="ECO:0000256" key="11">
    <source>
        <dbReference type="ARBA" id="ARBA00022827"/>
    </source>
</evidence>
<evidence type="ECO:0000256" key="9">
    <source>
        <dbReference type="ARBA" id="ARBA00022642"/>
    </source>
</evidence>
<evidence type="ECO:0000256" key="16">
    <source>
        <dbReference type="RuleBase" id="RU362049"/>
    </source>
</evidence>
<dbReference type="Gene3D" id="3.50.50.60">
    <property type="entry name" value="FAD/NAD(P)-binding domain"/>
    <property type="match status" value="1"/>
</dbReference>
<comment type="cofactor">
    <cofactor evidence="1 16">
        <name>FAD</name>
        <dbReference type="ChEBI" id="CHEBI:57692"/>
    </cofactor>
</comment>
<keyword evidence="12 16" id="KW-0560">Oxidoreductase</keyword>
<keyword evidence="8 16" id="KW-0285">Flavoprotein</keyword>
<dbReference type="FunFam" id="3.90.700.10:FF:000002">
    <property type="entry name" value="L-aspartate oxidase"/>
    <property type="match status" value="1"/>
</dbReference>
<evidence type="ECO:0000256" key="8">
    <source>
        <dbReference type="ARBA" id="ARBA00022630"/>
    </source>
</evidence>
<feature type="domain" description="Fumarate reductase/succinate dehydrogenase flavoprotein-like C-terminal" evidence="18">
    <location>
        <begin position="478"/>
        <end position="558"/>
    </location>
</feature>
<keyword evidence="10" id="KW-0547">Nucleotide-binding</keyword>
<evidence type="ECO:0000256" key="14">
    <source>
        <dbReference type="NCBIfam" id="TIGR00551"/>
    </source>
</evidence>
<evidence type="ECO:0000256" key="12">
    <source>
        <dbReference type="ARBA" id="ARBA00023002"/>
    </source>
</evidence>
<evidence type="ECO:0000256" key="5">
    <source>
        <dbReference type="ARBA" id="ARBA00012173"/>
    </source>
</evidence>
<keyword evidence="7" id="KW-0963">Cytoplasm</keyword>
<sequence length="575" mass="63899">MCRSTPLYTSGPCDPLIRRSRRPVCAPLWIAFCGIRQMSQQFQHDVLVIGSGAAGLSLALTLPSHLRIAVLSKGDLANGSTFWAQGGVAAVLDDTDTVQSHVEDTLNAGGGLCNEDAVRFTVEHSREAIQWLIDQGVPFTRDEHAGRDDGGFEFHLTREGGHSHRRIIHAADATGAAIFKTLLDQARQRPNIQLLEQRVAVDLITEKRLGLPGERCLGAYVLNRTSGEVDTYGARFTILASGGAAKVYLYTSNPDGACGDGIAMAWRSGCRVANLEFNQFHPTCLYHPQAKSFLITEALRGEGAHLKLPNGERFMQRFDPRAELAPRDIVARAIDHEMKRLGIDCVYLDISHKPEAFIKTHFPTVYERCLTFNIDITKGPIPVVPAAHYTCGGVMVDQHGRTDVPGLYAIGETSFTGLHGANRMASNSLLECFVYARSAAADILEQLPRIPVPAALPRWDASQVTDSDEDVIIAHNWDELRRFMWDYVGIVRTNKRLQRAQHRVRLLLGEIDEFYSNYKVSRDLIELRNLAQVAELMIRSAMERKESRGLHYTLDYPQMLPEARDTILVPTTYAG</sequence>
<dbReference type="Gene3D" id="1.20.58.100">
    <property type="entry name" value="Fumarate reductase/succinate dehydrogenase flavoprotein-like, C-terminal domain"/>
    <property type="match status" value="1"/>
</dbReference>
<evidence type="ECO:0000259" key="17">
    <source>
        <dbReference type="Pfam" id="PF00890"/>
    </source>
</evidence>
<dbReference type="UniPathway" id="UPA00253">
    <property type="reaction ID" value="UER00326"/>
</dbReference>
<evidence type="ECO:0000256" key="7">
    <source>
        <dbReference type="ARBA" id="ARBA00022490"/>
    </source>
</evidence>
<evidence type="ECO:0000313" key="20">
    <source>
        <dbReference type="Proteomes" id="UP000280395"/>
    </source>
</evidence>
<dbReference type="NCBIfam" id="NF006567">
    <property type="entry name" value="PRK09077.1"/>
    <property type="match status" value="1"/>
</dbReference>
<dbReference type="GO" id="GO:0034628">
    <property type="term" value="P:'de novo' NAD+ biosynthetic process from L-aspartate"/>
    <property type="evidence" value="ECO:0007669"/>
    <property type="project" value="TreeGrafter"/>
</dbReference>
<organism evidence="19 20">
    <name type="scientific">Pseudomonas syringae pv. avii</name>
    <dbReference type="NCBI Taxonomy" id="663959"/>
    <lineage>
        <taxon>Bacteria</taxon>
        <taxon>Pseudomonadati</taxon>
        <taxon>Pseudomonadota</taxon>
        <taxon>Gammaproteobacteria</taxon>
        <taxon>Pseudomonadales</taxon>
        <taxon>Pseudomonadaceae</taxon>
        <taxon>Pseudomonas</taxon>
        <taxon>Pseudomonas syringae</taxon>
    </lineage>
</organism>
<dbReference type="SUPFAM" id="SSF46977">
    <property type="entry name" value="Succinate dehydrogenase/fumarate reductase flavoprotein C-terminal domain"/>
    <property type="match status" value="1"/>
</dbReference>
<dbReference type="InterPro" id="IPR036188">
    <property type="entry name" value="FAD/NAD-bd_sf"/>
</dbReference>
<dbReference type="SUPFAM" id="SSF56425">
    <property type="entry name" value="Succinate dehydrogenase/fumarate reductase flavoprotein, catalytic domain"/>
    <property type="match status" value="1"/>
</dbReference>
<comment type="caution">
    <text evidence="19">The sequence shown here is derived from an EMBL/GenBank/DDBJ whole genome shotgun (WGS) entry which is preliminary data.</text>
</comment>
<dbReference type="PANTHER" id="PTHR42716">
    <property type="entry name" value="L-ASPARTATE OXIDASE"/>
    <property type="match status" value="1"/>
</dbReference>
<proteinExistence type="inferred from homology"/>
<dbReference type="InterPro" id="IPR005288">
    <property type="entry name" value="NadB"/>
</dbReference>
<evidence type="ECO:0000256" key="6">
    <source>
        <dbReference type="ARBA" id="ARBA00021901"/>
    </source>
</evidence>
<evidence type="ECO:0000256" key="15">
    <source>
        <dbReference type="PIRSR" id="PIRSR000171-1"/>
    </source>
</evidence>
<dbReference type="FunFam" id="1.20.58.100:FF:000002">
    <property type="entry name" value="L-aspartate oxidase"/>
    <property type="match status" value="1"/>
</dbReference>
<reference evidence="19 20" key="1">
    <citation type="submission" date="2018-08" db="EMBL/GenBank/DDBJ databases">
        <title>Recombination of ecologically and evolutionarily significant loci maintains genetic cohesion in the Pseudomonas syringae species complex.</title>
        <authorList>
            <person name="Dillon M."/>
            <person name="Thakur S."/>
            <person name="Almeida R.N.D."/>
            <person name="Weir B.S."/>
            <person name="Guttman D.S."/>
        </authorList>
    </citation>
    <scope>NUCLEOTIDE SEQUENCE [LARGE SCALE GENOMIC DNA]</scope>
    <source>
        <strain evidence="19 20">ICMP 14479</strain>
    </source>
</reference>
<feature type="domain" description="FAD-dependent oxidoreductase 2 FAD-binding" evidence="17">
    <location>
        <begin position="45"/>
        <end position="429"/>
    </location>
</feature>
<protein>
    <recommendedName>
        <fullName evidence="6 14">L-aspartate oxidase</fullName>
        <ecNumber evidence="5 14">1.4.3.16</ecNumber>
    </recommendedName>
</protein>
<evidence type="ECO:0000256" key="13">
    <source>
        <dbReference type="ARBA" id="ARBA00048305"/>
    </source>
</evidence>
<dbReference type="FunFam" id="3.50.50.60:FF:000060">
    <property type="entry name" value="L-aspartate oxidase"/>
    <property type="match status" value="1"/>
</dbReference>
<dbReference type="AlphaFoldDB" id="A0A3M5U2D1"/>
<dbReference type="PRINTS" id="PR00368">
    <property type="entry name" value="FADPNR"/>
</dbReference>
<dbReference type="EMBL" id="RBUA01001600">
    <property type="protein sequence ID" value="RMU39936.1"/>
    <property type="molecule type" value="Genomic_DNA"/>
</dbReference>
<dbReference type="SUPFAM" id="SSF51905">
    <property type="entry name" value="FAD/NAD(P)-binding domain"/>
    <property type="match status" value="1"/>
</dbReference>
<evidence type="ECO:0000256" key="10">
    <source>
        <dbReference type="ARBA" id="ARBA00022741"/>
    </source>
</evidence>